<dbReference type="InParanoid" id="A0A165ILN6"/>
<dbReference type="GO" id="GO:0003924">
    <property type="term" value="F:GTPase activity"/>
    <property type="evidence" value="ECO:0007669"/>
    <property type="project" value="InterPro"/>
</dbReference>
<dbReference type="STRING" id="1328760.A0A165ILN6"/>
<dbReference type="CDD" id="cd01898">
    <property type="entry name" value="Obg"/>
    <property type="match status" value="1"/>
</dbReference>
<dbReference type="AlphaFoldDB" id="A0A165ILN6"/>
<dbReference type="InterPro" id="IPR027417">
    <property type="entry name" value="P-loop_NTPase"/>
</dbReference>
<feature type="domain" description="OBG-type G" evidence="4">
    <location>
        <begin position="394"/>
        <end position="651"/>
    </location>
</feature>
<evidence type="ECO:0000256" key="3">
    <source>
        <dbReference type="SAM" id="MobiDB-lite"/>
    </source>
</evidence>
<reference evidence="6 7" key="1">
    <citation type="journal article" date="2016" name="Fungal Biol.">
        <title>The genome of Xylona heveae provides a window into fungal endophytism.</title>
        <authorList>
            <person name="Gazis R."/>
            <person name="Kuo A."/>
            <person name="Riley R."/>
            <person name="LaButti K."/>
            <person name="Lipzen A."/>
            <person name="Lin J."/>
            <person name="Amirebrahimi M."/>
            <person name="Hesse C.N."/>
            <person name="Spatafora J.W."/>
            <person name="Henrissat B."/>
            <person name="Hainaut M."/>
            <person name="Grigoriev I.V."/>
            <person name="Hibbett D.S."/>
        </authorList>
    </citation>
    <scope>NUCLEOTIDE SEQUENCE [LARGE SCALE GENOMIC DNA]</scope>
    <source>
        <strain evidence="6 7">TC161</strain>
    </source>
</reference>
<dbReference type="OMA" id="PRVGHWE"/>
<protein>
    <submittedName>
        <fullName evidence="6">GTP-binding protein Obg/CgtA</fullName>
    </submittedName>
</protein>
<dbReference type="FunCoup" id="A0A165ILN6">
    <property type="interactions" value="483"/>
</dbReference>
<dbReference type="PROSITE" id="PS51883">
    <property type="entry name" value="OBG"/>
    <property type="match status" value="1"/>
</dbReference>
<dbReference type="Gene3D" id="2.70.210.12">
    <property type="entry name" value="GTP1/OBG domain"/>
    <property type="match status" value="1"/>
</dbReference>
<dbReference type="InterPro" id="IPR036726">
    <property type="entry name" value="GTP1_OBG_dom_sf"/>
</dbReference>
<dbReference type="Proteomes" id="UP000076632">
    <property type="component" value="Unassembled WGS sequence"/>
</dbReference>
<dbReference type="SUPFAM" id="SSF52540">
    <property type="entry name" value="P-loop containing nucleoside triphosphate hydrolases"/>
    <property type="match status" value="1"/>
</dbReference>
<dbReference type="PANTHER" id="PTHR11702">
    <property type="entry name" value="DEVELOPMENTALLY REGULATED GTP-BINDING PROTEIN-RELATED"/>
    <property type="match status" value="1"/>
</dbReference>
<dbReference type="InterPro" id="IPR045086">
    <property type="entry name" value="OBG_GTPase"/>
</dbReference>
<dbReference type="GO" id="GO:0042254">
    <property type="term" value="P:ribosome biogenesis"/>
    <property type="evidence" value="ECO:0007669"/>
    <property type="project" value="UniProtKB-UniRule"/>
</dbReference>
<organism evidence="6 7">
    <name type="scientific">Xylona heveae (strain CBS 132557 / TC161)</name>
    <dbReference type="NCBI Taxonomy" id="1328760"/>
    <lineage>
        <taxon>Eukaryota</taxon>
        <taxon>Fungi</taxon>
        <taxon>Dikarya</taxon>
        <taxon>Ascomycota</taxon>
        <taxon>Pezizomycotina</taxon>
        <taxon>Xylonomycetes</taxon>
        <taxon>Xylonales</taxon>
        <taxon>Xylonaceae</taxon>
        <taxon>Xylona</taxon>
    </lineage>
</organism>
<feature type="domain" description="Obg" evidence="5">
    <location>
        <begin position="145"/>
        <end position="393"/>
    </location>
</feature>
<dbReference type="InterPro" id="IPR006169">
    <property type="entry name" value="GTP1_OBG_dom"/>
</dbReference>
<dbReference type="PRINTS" id="PR00326">
    <property type="entry name" value="GTP1OBG"/>
</dbReference>
<evidence type="ECO:0000256" key="1">
    <source>
        <dbReference type="ARBA" id="ARBA00022741"/>
    </source>
</evidence>
<proteinExistence type="predicted"/>
<dbReference type="PANTHER" id="PTHR11702:SF31">
    <property type="entry name" value="MITOCHONDRIAL RIBOSOME-ASSOCIATED GTPASE 2"/>
    <property type="match status" value="1"/>
</dbReference>
<evidence type="ECO:0000259" key="5">
    <source>
        <dbReference type="PROSITE" id="PS51883"/>
    </source>
</evidence>
<evidence type="ECO:0000256" key="2">
    <source>
        <dbReference type="ARBA" id="ARBA00023134"/>
    </source>
</evidence>
<dbReference type="GO" id="GO:0005739">
    <property type="term" value="C:mitochondrion"/>
    <property type="evidence" value="ECO:0007669"/>
    <property type="project" value="TreeGrafter"/>
</dbReference>
<sequence length="653" mass="70957">MSPSASRSSRHVGNVLTLTLTPFLYPALSKPTLSRHLVTASTASISWQRSRGISCLTARRASKQADVASTLGYSSNCSLNFRHISSSAHINQTNKLDAQATEVDEEDYHKVLPRRVDPLSGDGPKGEDATLVNRLDPLPDDYSRSLFTDRCSITLHAGGGGHGCVSFLREKYIANGPANGGDGGSGGNIYIQAVQGETSLHKLARRGILKAGRGRNGRGKNKGGERGEDVLLQVPVGTVVREISRYDPLAEEEERRKLYLKTQKKNSSILEGEESESEQRVHGSALTDFESQSIEFRRDKWLLHPASAPSDFATTEFPPLPRVRRSHLSMMQLPAPISLDLSKPMEQPLLLAAGAAGGLGNPHFISRSVPRPKYATKGEPAMRLELELELKLLADVGLVGLPNAGKSTLLRSLSRSRTRVGNWAFTTLQPNIGTVVLDNYKGRPKLFGRDSQGRHGKDGPRTKFTIADIPGLIPGAHQDRGLGLGFLRHIERAGILGFVVDLGAGDAVESLKGLWREVAAYEKLRAVAEETQDEISKAELELELDPDHDAQHSTIQSYTSPFHLSPLASDILPISAKPWLVVATKADLSETQDNFVNLQRYLDAVASGQEAHPSGKEDGWRDGALLRAVPVSAIRAEGIERIVDLAVDILDSQ</sequence>
<dbReference type="EMBL" id="KV407455">
    <property type="protein sequence ID" value="KZF25075.1"/>
    <property type="molecule type" value="Genomic_DNA"/>
</dbReference>
<evidence type="ECO:0000313" key="6">
    <source>
        <dbReference type="EMBL" id="KZF25075.1"/>
    </source>
</evidence>
<dbReference type="PROSITE" id="PS51710">
    <property type="entry name" value="G_OBG"/>
    <property type="match status" value="1"/>
</dbReference>
<dbReference type="Gene3D" id="3.40.50.300">
    <property type="entry name" value="P-loop containing nucleotide triphosphate hydrolases"/>
    <property type="match status" value="1"/>
</dbReference>
<dbReference type="InterPro" id="IPR006073">
    <property type="entry name" value="GTP-bd"/>
</dbReference>
<keyword evidence="2" id="KW-0342">GTP-binding</keyword>
<dbReference type="Pfam" id="PF01926">
    <property type="entry name" value="MMR_HSR1"/>
    <property type="match status" value="1"/>
</dbReference>
<dbReference type="GeneID" id="28896924"/>
<evidence type="ECO:0000313" key="7">
    <source>
        <dbReference type="Proteomes" id="UP000076632"/>
    </source>
</evidence>
<accession>A0A165ILN6</accession>
<dbReference type="InterPro" id="IPR031167">
    <property type="entry name" value="G_OBG"/>
</dbReference>
<keyword evidence="1" id="KW-0547">Nucleotide-binding</keyword>
<feature type="region of interest" description="Disordered" evidence="3">
    <location>
        <begin position="264"/>
        <end position="284"/>
    </location>
</feature>
<dbReference type="SUPFAM" id="SSF82051">
    <property type="entry name" value="Obg GTP-binding protein N-terminal domain"/>
    <property type="match status" value="1"/>
</dbReference>
<dbReference type="Pfam" id="PF01018">
    <property type="entry name" value="GTP1_OBG"/>
    <property type="match status" value="2"/>
</dbReference>
<evidence type="ECO:0000259" key="4">
    <source>
        <dbReference type="PROSITE" id="PS51710"/>
    </source>
</evidence>
<dbReference type="RefSeq" id="XP_018190630.1">
    <property type="nucleotide sequence ID" value="XM_018331787.1"/>
</dbReference>
<dbReference type="OrthoDB" id="347018at2759"/>
<dbReference type="GO" id="GO:0005525">
    <property type="term" value="F:GTP binding"/>
    <property type="evidence" value="ECO:0007669"/>
    <property type="project" value="UniProtKB-KW"/>
</dbReference>
<name>A0A165ILN6_XYLHT</name>
<gene>
    <name evidence="6" type="ORF">L228DRAFT_243859</name>
</gene>
<keyword evidence="7" id="KW-1185">Reference proteome</keyword>